<dbReference type="Proteomes" id="UP000772181">
    <property type="component" value="Unassembled WGS sequence"/>
</dbReference>
<evidence type="ECO:0000313" key="5">
    <source>
        <dbReference type="EMBL" id="MBI4596432.1"/>
    </source>
</evidence>
<proteinExistence type="predicted"/>
<feature type="domain" description="4Fe-4S ferredoxin-type" evidence="4">
    <location>
        <begin position="1"/>
        <end position="28"/>
    </location>
</feature>
<evidence type="ECO:0000256" key="1">
    <source>
        <dbReference type="ARBA" id="ARBA00022723"/>
    </source>
</evidence>
<dbReference type="PROSITE" id="PS00198">
    <property type="entry name" value="4FE4S_FER_1"/>
    <property type="match status" value="1"/>
</dbReference>
<sequence>MRIKREECTDCRRCIEACPAGAISPRDGHVVISEELCLNTRGCTASEICPSGAIERVEQAKEARICHNCPVQCEIRLNSTGECRLFSNVEGKIVRIDFPATFDAVKETVGPECDEVIRRPLLTGIGIGLRGWWDDPLIVAEKVHGIDVVTCVSEAHYLFSGLKLIINTDRFVGEEGREVYRGGVKVGRVTADGYGIRTMDIGGVNTNADENGWMASKTVVDLANRKRVELEVKGGAKLEVKVGEKPVINGEVVERRSWGCGFETANALYNDFLKGLVDEVIVCDRGSTGHQGPRKRTSVGYKHAPSQLFFMGLGEEAGHGLRRHRTGIRLRGISFPEGGFGWGSIPLKSPLDIIESFDPEKLKPGFTLLITEPSGCRVAYFTFTAEGELRQTEMPPRLKEALEDFRQSCEPASVSAYYRAGAAGTARRSLVKRGMPLKLSEALRLKKAQLTVAGAPAIVFPGGGIDFMVEVEKVRPGSFFWTSTRATGAPLEWTMKYQDFVAIGGNIEAVRPLGDVLDFIRLGGRIEPGRPIGDVIDEVRKAKKG</sequence>
<evidence type="ECO:0000256" key="2">
    <source>
        <dbReference type="ARBA" id="ARBA00023004"/>
    </source>
</evidence>
<evidence type="ECO:0000256" key="3">
    <source>
        <dbReference type="ARBA" id="ARBA00023014"/>
    </source>
</evidence>
<keyword evidence="3" id="KW-0411">Iron-sulfur</keyword>
<comment type="caution">
    <text evidence="5">The sequence shown here is derived from an EMBL/GenBank/DDBJ whole genome shotgun (WGS) entry which is preliminary data.</text>
</comment>
<protein>
    <submittedName>
        <fullName evidence="5">4Fe-4S binding protein</fullName>
    </submittedName>
</protein>
<dbReference type="PROSITE" id="PS51379">
    <property type="entry name" value="4FE4S_FER_2"/>
    <property type="match status" value="1"/>
</dbReference>
<keyword evidence="1" id="KW-0479">Metal-binding</keyword>
<dbReference type="SUPFAM" id="SSF54862">
    <property type="entry name" value="4Fe-4S ferredoxins"/>
    <property type="match status" value="1"/>
</dbReference>
<dbReference type="EMBL" id="JACQWF010000380">
    <property type="protein sequence ID" value="MBI4596432.1"/>
    <property type="molecule type" value="Genomic_DNA"/>
</dbReference>
<accession>A0A933LRK4</accession>
<dbReference type="GO" id="GO:0051536">
    <property type="term" value="F:iron-sulfur cluster binding"/>
    <property type="evidence" value="ECO:0007669"/>
    <property type="project" value="UniProtKB-KW"/>
</dbReference>
<evidence type="ECO:0000259" key="4">
    <source>
        <dbReference type="PROSITE" id="PS51379"/>
    </source>
</evidence>
<keyword evidence="2" id="KW-0408">Iron</keyword>
<gene>
    <name evidence="5" type="ORF">HY730_08670</name>
</gene>
<organism evidence="5 6">
    <name type="scientific">Tectimicrobiota bacterium</name>
    <dbReference type="NCBI Taxonomy" id="2528274"/>
    <lineage>
        <taxon>Bacteria</taxon>
        <taxon>Pseudomonadati</taxon>
        <taxon>Nitrospinota/Tectimicrobiota group</taxon>
        <taxon>Candidatus Tectimicrobiota</taxon>
    </lineage>
</organism>
<dbReference type="InterPro" id="IPR017896">
    <property type="entry name" value="4Fe4S_Fe-S-bd"/>
</dbReference>
<dbReference type="InterPro" id="IPR017900">
    <property type="entry name" value="4Fe4S_Fe_S_CS"/>
</dbReference>
<dbReference type="AlphaFoldDB" id="A0A933LRK4"/>
<evidence type="ECO:0000313" key="6">
    <source>
        <dbReference type="Proteomes" id="UP000772181"/>
    </source>
</evidence>
<dbReference type="Pfam" id="PF00037">
    <property type="entry name" value="Fer4"/>
    <property type="match status" value="1"/>
</dbReference>
<reference evidence="5" key="1">
    <citation type="submission" date="2020-07" db="EMBL/GenBank/DDBJ databases">
        <title>Huge and variable diversity of episymbiotic CPR bacteria and DPANN archaea in groundwater ecosystems.</title>
        <authorList>
            <person name="He C.Y."/>
            <person name="Keren R."/>
            <person name="Whittaker M."/>
            <person name="Farag I.F."/>
            <person name="Doudna J."/>
            <person name="Cate J.H.D."/>
            <person name="Banfield J.F."/>
        </authorList>
    </citation>
    <scope>NUCLEOTIDE SEQUENCE</scope>
    <source>
        <strain evidence="5">NC_groundwater_1482_Ag_S-0.65um_47_24</strain>
    </source>
</reference>
<dbReference type="GO" id="GO:0046872">
    <property type="term" value="F:metal ion binding"/>
    <property type="evidence" value="ECO:0007669"/>
    <property type="project" value="UniProtKB-KW"/>
</dbReference>
<name>A0A933LRK4_UNCTE</name>
<dbReference type="Gene3D" id="3.30.70.20">
    <property type="match status" value="1"/>
</dbReference>